<feature type="transmembrane region" description="Helical" evidence="1">
    <location>
        <begin position="6"/>
        <end position="27"/>
    </location>
</feature>
<reference evidence="2" key="1">
    <citation type="submission" date="2021-07" db="EMBL/GenBank/DDBJ databases">
        <title>Complete genome sequence of Crassaminicella sp. 143-21, isolated from a deep-sea hydrothermal vent.</title>
        <authorList>
            <person name="Li X."/>
        </authorList>
    </citation>
    <scope>NUCLEOTIDE SEQUENCE</scope>
    <source>
        <strain evidence="2">143-21</strain>
    </source>
</reference>
<evidence type="ECO:0000313" key="3">
    <source>
        <dbReference type="Proteomes" id="UP000886818"/>
    </source>
</evidence>
<keyword evidence="3" id="KW-1185">Reference proteome</keyword>
<feature type="transmembrane region" description="Helical" evidence="1">
    <location>
        <begin position="58"/>
        <end position="78"/>
    </location>
</feature>
<name>A0ABX8RD65_9CLOT</name>
<dbReference type="Proteomes" id="UP000886818">
    <property type="component" value="Chromosome"/>
</dbReference>
<keyword evidence="1" id="KW-1133">Transmembrane helix</keyword>
<proteinExistence type="predicted"/>
<accession>A0ABX8RD65</accession>
<evidence type="ECO:0000256" key="1">
    <source>
        <dbReference type="SAM" id="Phobius"/>
    </source>
</evidence>
<dbReference type="RefSeq" id="WP_218282928.1">
    <property type="nucleotide sequence ID" value="NZ_CP078093.1"/>
</dbReference>
<evidence type="ECO:0000313" key="2">
    <source>
        <dbReference type="EMBL" id="QXM06232.1"/>
    </source>
</evidence>
<sequence length="155" mass="17852">MFSIPLATAVMIGWPEIFIMLIMGFYLSNIRKLNIFKLLFIAFIQAIITYQVRKLTGIFGIHTIVHMITLTLLVYFILNISFYKAAIPVLMGTVLEGMIQSSMLPNILNFCKIDVCNLAQKPKDITLCFMPIFIVSFLFIFLIKKFNLSLWDVEK</sequence>
<keyword evidence="1" id="KW-0812">Transmembrane</keyword>
<organism evidence="2 3">
    <name type="scientific">Crassaminicella indica</name>
    <dbReference type="NCBI Taxonomy" id="2855394"/>
    <lineage>
        <taxon>Bacteria</taxon>
        <taxon>Bacillati</taxon>
        <taxon>Bacillota</taxon>
        <taxon>Clostridia</taxon>
        <taxon>Eubacteriales</taxon>
        <taxon>Clostridiaceae</taxon>
        <taxon>Crassaminicella</taxon>
    </lineage>
</organism>
<feature type="transmembrane region" description="Helical" evidence="1">
    <location>
        <begin position="124"/>
        <end position="143"/>
    </location>
</feature>
<gene>
    <name evidence="2" type="ORF">KVH43_12940</name>
</gene>
<keyword evidence="1" id="KW-0472">Membrane</keyword>
<protein>
    <submittedName>
        <fullName evidence="2">Uncharacterized protein</fullName>
    </submittedName>
</protein>
<feature type="transmembrane region" description="Helical" evidence="1">
    <location>
        <begin position="34"/>
        <end position="52"/>
    </location>
</feature>
<dbReference type="EMBL" id="CP078093">
    <property type="protein sequence ID" value="QXM06232.1"/>
    <property type="molecule type" value="Genomic_DNA"/>
</dbReference>